<dbReference type="InterPro" id="IPR036691">
    <property type="entry name" value="Endo/exonu/phosph_ase_sf"/>
</dbReference>
<dbReference type="InterPro" id="IPR051916">
    <property type="entry name" value="GPI-anchor_lipid_remodeler"/>
</dbReference>
<dbReference type="EMBL" id="FNCV01000007">
    <property type="protein sequence ID" value="SDH46235.1"/>
    <property type="molecule type" value="Genomic_DNA"/>
</dbReference>
<accession>A0A1G8CLF3</accession>
<name>A0A1G8CLF3_9PROT</name>
<dbReference type="PANTHER" id="PTHR14859:SF15">
    <property type="entry name" value="ENDONUCLEASE_EXONUCLEASE_PHOSPHATASE DOMAIN-CONTAINING PROTEIN"/>
    <property type="match status" value="1"/>
</dbReference>
<keyword evidence="2" id="KW-0540">Nuclease</keyword>
<organism evidence="2 3">
    <name type="scientific">Roseospirillum parvum</name>
    <dbReference type="NCBI Taxonomy" id="83401"/>
    <lineage>
        <taxon>Bacteria</taxon>
        <taxon>Pseudomonadati</taxon>
        <taxon>Pseudomonadota</taxon>
        <taxon>Alphaproteobacteria</taxon>
        <taxon>Rhodospirillales</taxon>
        <taxon>Rhodospirillaceae</taxon>
        <taxon>Roseospirillum</taxon>
    </lineage>
</organism>
<dbReference type="AlphaFoldDB" id="A0A1G8CLF3"/>
<dbReference type="OrthoDB" id="9813425at2"/>
<dbReference type="STRING" id="83401.SAMN05421742_10735"/>
<protein>
    <submittedName>
        <fullName evidence="2">Metal-dependent hydrolase, endonuclease/exonuclease/phosphatase family</fullName>
    </submittedName>
</protein>
<keyword evidence="3" id="KW-1185">Reference proteome</keyword>
<dbReference type="RefSeq" id="WP_092619867.1">
    <property type="nucleotide sequence ID" value="NZ_FNCV01000007.1"/>
</dbReference>
<evidence type="ECO:0000313" key="2">
    <source>
        <dbReference type="EMBL" id="SDH46235.1"/>
    </source>
</evidence>
<dbReference type="Proteomes" id="UP000217076">
    <property type="component" value="Unassembled WGS sequence"/>
</dbReference>
<keyword evidence="2" id="KW-0269">Exonuclease</keyword>
<reference evidence="3" key="1">
    <citation type="submission" date="2016-10" db="EMBL/GenBank/DDBJ databases">
        <authorList>
            <person name="Varghese N."/>
            <person name="Submissions S."/>
        </authorList>
    </citation>
    <scope>NUCLEOTIDE SEQUENCE [LARGE SCALE GENOMIC DNA]</scope>
    <source>
        <strain evidence="3">930I</strain>
    </source>
</reference>
<dbReference type="GO" id="GO:0004519">
    <property type="term" value="F:endonuclease activity"/>
    <property type="evidence" value="ECO:0007669"/>
    <property type="project" value="UniProtKB-KW"/>
</dbReference>
<feature type="domain" description="Endonuclease/exonuclease/phosphatase" evidence="1">
    <location>
        <begin position="5"/>
        <end position="226"/>
    </location>
</feature>
<dbReference type="InterPro" id="IPR005135">
    <property type="entry name" value="Endo/exonuclease/phosphatase"/>
</dbReference>
<evidence type="ECO:0000313" key="3">
    <source>
        <dbReference type="Proteomes" id="UP000217076"/>
    </source>
</evidence>
<gene>
    <name evidence="2" type="ORF">SAMN05421742_10735</name>
</gene>
<keyword evidence="2" id="KW-0255">Endonuclease</keyword>
<dbReference type="Pfam" id="PF03372">
    <property type="entry name" value="Exo_endo_phos"/>
    <property type="match status" value="1"/>
</dbReference>
<sequence>MTRLMTYNIHAGVGRDGVCDIGRAAALIDHAGPDVVALQEVSARPRGSADDDQFRALAEATGMTALPGRTLVEGGFGYGNLLLTRRPVLDWRRIDLSRPPLERRGAIVARLDAGWARPLTVIATHLGLSPRERRWQLDRLAEQVARAAPQGPVAVLGDLNLWAIDLPALLRLRRRTGLPAPWWGNRATFPAVLPVLALDRIWTVPGRLRRRPRRLGGRLARLASDHRPLIAEIDPPAG</sequence>
<keyword evidence="2" id="KW-0378">Hydrolase</keyword>
<dbReference type="GO" id="GO:0004527">
    <property type="term" value="F:exonuclease activity"/>
    <property type="evidence" value="ECO:0007669"/>
    <property type="project" value="UniProtKB-KW"/>
</dbReference>
<dbReference type="GO" id="GO:0016020">
    <property type="term" value="C:membrane"/>
    <property type="evidence" value="ECO:0007669"/>
    <property type="project" value="GOC"/>
</dbReference>
<dbReference type="SUPFAM" id="SSF56219">
    <property type="entry name" value="DNase I-like"/>
    <property type="match status" value="1"/>
</dbReference>
<dbReference type="GO" id="GO:0006506">
    <property type="term" value="P:GPI anchor biosynthetic process"/>
    <property type="evidence" value="ECO:0007669"/>
    <property type="project" value="TreeGrafter"/>
</dbReference>
<dbReference type="Gene3D" id="3.60.10.10">
    <property type="entry name" value="Endonuclease/exonuclease/phosphatase"/>
    <property type="match status" value="1"/>
</dbReference>
<evidence type="ECO:0000259" key="1">
    <source>
        <dbReference type="Pfam" id="PF03372"/>
    </source>
</evidence>
<dbReference type="PANTHER" id="PTHR14859">
    <property type="entry name" value="CALCOFLUOR WHITE HYPERSENSITIVE PROTEIN PRECURSOR"/>
    <property type="match status" value="1"/>
</dbReference>
<proteinExistence type="predicted"/>